<dbReference type="GO" id="GO:0005789">
    <property type="term" value="C:endoplasmic reticulum membrane"/>
    <property type="evidence" value="ECO:0007669"/>
    <property type="project" value="TreeGrafter"/>
</dbReference>
<dbReference type="EMBL" id="JWZX01001520">
    <property type="protein sequence ID" value="KOO33439.1"/>
    <property type="molecule type" value="Genomic_DNA"/>
</dbReference>
<sequence length="317" mass="35489">MDTIRYLFDNDFDGHYAQRYFAQHPMQPAVVIAIYLVLVRYGPRWMERRQPFRLKTVSRCWNFSVALFSICGALVCVPHLIRQLLGRGFWYSVCANVYELAGYGPPALWAAAFTWSKLFELFDTALLVLKKRPVITLHWFHHASVIGFAWAAWAYETPAALWYGAMNYSVHALMYTYFALTSVDGCRDSVLRFARTITTLQISQFAFGTVINGFAAVAYLTPGVGCAIHPFILQLAAALYVAYGALFVRLFVERYLRPKQAPHGGVAHAAEARTANDVESWPSQITPCEPLMPLSSCSQLDGKGLAKLLPKGKGKGT</sequence>
<evidence type="ECO:0000256" key="7">
    <source>
        <dbReference type="ARBA" id="ARBA00023098"/>
    </source>
</evidence>
<evidence type="ECO:0000256" key="4">
    <source>
        <dbReference type="ARBA" id="ARBA00022692"/>
    </source>
</evidence>
<dbReference type="InterPro" id="IPR002076">
    <property type="entry name" value="ELO_fam"/>
</dbReference>
<dbReference type="AlphaFoldDB" id="A0A0M0K3P9"/>
<dbReference type="OrthoDB" id="434092at2759"/>
<dbReference type="GO" id="GO:0019367">
    <property type="term" value="P:fatty acid elongation, saturated fatty acid"/>
    <property type="evidence" value="ECO:0007669"/>
    <property type="project" value="TreeGrafter"/>
</dbReference>
<comment type="subcellular location">
    <subcellularLocation>
        <location evidence="1">Membrane</location>
        <topology evidence="1">Multi-pass membrane protein</topology>
    </subcellularLocation>
</comment>
<reference evidence="12" key="1">
    <citation type="journal article" date="2015" name="PLoS Genet.">
        <title>Genome Sequence and Transcriptome Analyses of Chrysochromulina tobin: Metabolic Tools for Enhanced Algal Fitness in the Prominent Order Prymnesiales (Haptophyceae).</title>
        <authorList>
            <person name="Hovde B.T."/>
            <person name="Deodato C.R."/>
            <person name="Hunsperger H.M."/>
            <person name="Ryken S.A."/>
            <person name="Yost W."/>
            <person name="Jha R.K."/>
            <person name="Patterson J."/>
            <person name="Monnat R.J. Jr."/>
            <person name="Barlow S.B."/>
            <person name="Starkenburg S.R."/>
            <person name="Cattolico R.A."/>
        </authorList>
    </citation>
    <scope>NUCLEOTIDE SEQUENCE</scope>
    <source>
        <strain evidence="12">CCMP291</strain>
    </source>
</reference>
<evidence type="ECO:0000256" key="1">
    <source>
        <dbReference type="ARBA" id="ARBA00004141"/>
    </source>
</evidence>
<dbReference type="GO" id="GO:0034625">
    <property type="term" value="P:fatty acid elongation, monounsaturated fatty acid"/>
    <property type="evidence" value="ECO:0007669"/>
    <property type="project" value="TreeGrafter"/>
</dbReference>
<accession>A0A0M0K3P9</accession>
<evidence type="ECO:0000256" key="10">
    <source>
        <dbReference type="RuleBase" id="RU361115"/>
    </source>
</evidence>
<keyword evidence="6 10" id="KW-1133">Transmembrane helix</keyword>
<evidence type="ECO:0000256" key="9">
    <source>
        <dbReference type="ARBA" id="ARBA00023160"/>
    </source>
</evidence>
<feature type="transmembrane region" description="Helical" evidence="10">
    <location>
        <begin position="60"/>
        <end position="81"/>
    </location>
</feature>
<keyword evidence="4 10" id="KW-0812">Transmembrane</keyword>
<proteinExistence type="inferred from homology"/>
<feature type="transmembrane region" description="Helical" evidence="10">
    <location>
        <begin position="136"/>
        <end position="155"/>
    </location>
</feature>
<keyword evidence="12" id="KW-1185">Reference proteome</keyword>
<feature type="transmembrane region" description="Helical" evidence="10">
    <location>
        <begin position="20"/>
        <end position="39"/>
    </location>
</feature>
<comment type="catalytic activity">
    <reaction evidence="10">
        <text>an acyl-CoA + malonyl-CoA + H(+) = a 3-oxoacyl-CoA + CO2 + CoA</text>
        <dbReference type="Rhea" id="RHEA:50252"/>
        <dbReference type="ChEBI" id="CHEBI:15378"/>
        <dbReference type="ChEBI" id="CHEBI:16526"/>
        <dbReference type="ChEBI" id="CHEBI:57287"/>
        <dbReference type="ChEBI" id="CHEBI:57384"/>
        <dbReference type="ChEBI" id="CHEBI:58342"/>
        <dbReference type="ChEBI" id="CHEBI:90726"/>
    </reaction>
    <physiologicalReaction direction="left-to-right" evidence="10">
        <dbReference type="Rhea" id="RHEA:50253"/>
    </physiologicalReaction>
</comment>
<dbReference type="PANTHER" id="PTHR11157">
    <property type="entry name" value="FATTY ACID ACYL TRANSFERASE-RELATED"/>
    <property type="match status" value="1"/>
</dbReference>
<dbReference type="Pfam" id="PF01151">
    <property type="entry name" value="ELO"/>
    <property type="match status" value="1"/>
</dbReference>
<organism evidence="11 12">
    <name type="scientific">Chrysochromulina tobinii</name>
    <dbReference type="NCBI Taxonomy" id="1460289"/>
    <lineage>
        <taxon>Eukaryota</taxon>
        <taxon>Haptista</taxon>
        <taxon>Haptophyta</taxon>
        <taxon>Prymnesiophyceae</taxon>
        <taxon>Prymnesiales</taxon>
        <taxon>Chrysochromulinaceae</taxon>
        <taxon>Chrysochromulina</taxon>
    </lineage>
</organism>
<keyword evidence="3 10" id="KW-0808">Transferase</keyword>
<evidence type="ECO:0000313" key="11">
    <source>
        <dbReference type="EMBL" id="KOO33439.1"/>
    </source>
</evidence>
<evidence type="ECO:0000313" key="12">
    <source>
        <dbReference type="Proteomes" id="UP000037460"/>
    </source>
</evidence>
<name>A0A0M0K3P9_9EUKA</name>
<evidence type="ECO:0000256" key="8">
    <source>
        <dbReference type="ARBA" id="ARBA00023136"/>
    </source>
</evidence>
<evidence type="ECO:0000256" key="6">
    <source>
        <dbReference type="ARBA" id="ARBA00022989"/>
    </source>
</evidence>
<keyword evidence="2 10" id="KW-0444">Lipid biosynthesis</keyword>
<evidence type="ECO:0000256" key="2">
    <source>
        <dbReference type="ARBA" id="ARBA00022516"/>
    </source>
</evidence>
<keyword evidence="7 10" id="KW-0443">Lipid metabolism</keyword>
<feature type="transmembrane region" description="Helical" evidence="10">
    <location>
        <begin position="107"/>
        <end position="129"/>
    </location>
</feature>
<dbReference type="PANTHER" id="PTHR11157:SF17">
    <property type="entry name" value="ELONGATION OF VERY LONG CHAIN FATTY ACIDS PROTEIN 6"/>
    <property type="match status" value="1"/>
</dbReference>
<feature type="transmembrane region" description="Helical" evidence="10">
    <location>
        <begin position="231"/>
        <end position="252"/>
    </location>
</feature>
<gene>
    <name evidence="11" type="ORF">Ctob_012220</name>
</gene>
<dbReference type="EC" id="2.3.1.-" evidence="10"/>
<dbReference type="GO" id="GO:0009922">
    <property type="term" value="F:fatty acid elongase activity"/>
    <property type="evidence" value="ECO:0007669"/>
    <property type="project" value="InterPro"/>
</dbReference>
<feature type="transmembrane region" description="Helical" evidence="10">
    <location>
        <begin position="200"/>
        <end position="219"/>
    </location>
</feature>
<keyword evidence="9 10" id="KW-0275">Fatty acid biosynthesis</keyword>
<keyword evidence="8 10" id="KW-0472">Membrane</keyword>
<dbReference type="GO" id="GO:0034626">
    <property type="term" value="P:fatty acid elongation, polyunsaturated fatty acid"/>
    <property type="evidence" value="ECO:0007669"/>
    <property type="project" value="TreeGrafter"/>
</dbReference>
<comment type="caution">
    <text evidence="11">The sequence shown here is derived from an EMBL/GenBank/DDBJ whole genome shotgun (WGS) entry which is preliminary data.</text>
</comment>
<protein>
    <recommendedName>
        <fullName evidence="10">Elongation of fatty acids protein</fullName>
        <ecNumber evidence="10">2.3.1.-</ecNumber>
    </recommendedName>
</protein>
<dbReference type="Proteomes" id="UP000037460">
    <property type="component" value="Unassembled WGS sequence"/>
</dbReference>
<feature type="transmembrane region" description="Helical" evidence="10">
    <location>
        <begin position="161"/>
        <end position="180"/>
    </location>
</feature>
<evidence type="ECO:0000256" key="3">
    <source>
        <dbReference type="ARBA" id="ARBA00022679"/>
    </source>
</evidence>
<dbReference type="GO" id="GO:0030148">
    <property type="term" value="P:sphingolipid biosynthetic process"/>
    <property type="evidence" value="ECO:0007669"/>
    <property type="project" value="TreeGrafter"/>
</dbReference>
<evidence type="ECO:0000256" key="5">
    <source>
        <dbReference type="ARBA" id="ARBA00022832"/>
    </source>
</evidence>
<comment type="similarity">
    <text evidence="10">Belongs to the ELO family.</text>
</comment>
<dbReference type="GO" id="GO:0042761">
    <property type="term" value="P:very long-chain fatty acid biosynthetic process"/>
    <property type="evidence" value="ECO:0007669"/>
    <property type="project" value="TreeGrafter"/>
</dbReference>
<keyword evidence="5 10" id="KW-0276">Fatty acid metabolism</keyword>